<dbReference type="AlphaFoldDB" id="A0AA42H7M1"/>
<dbReference type="EMBL" id="JAODYY010000025">
    <property type="protein sequence ID" value="MDH0127078.1"/>
    <property type="molecule type" value="Genomic_DNA"/>
</dbReference>
<organism evidence="1 2">
    <name type="scientific">Brucella intermedia GD04153</name>
    <dbReference type="NCBI Taxonomy" id="2975438"/>
    <lineage>
        <taxon>Bacteria</taxon>
        <taxon>Pseudomonadati</taxon>
        <taxon>Pseudomonadota</taxon>
        <taxon>Alphaproteobacteria</taxon>
        <taxon>Hyphomicrobiales</taxon>
        <taxon>Brucellaceae</taxon>
        <taxon>Brucella/Ochrobactrum group</taxon>
        <taxon>Brucella</taxon>
    </lineage>
</organism>
<dbReference type="Proteomes" id="UP001158087">
    <property type="component" value="Unassembled WGS sequence"/>
</dbReference>
<accession>A0AA42H7M1</accession>
<protein>
    <submittedName>
        <fullName evidence="1">Uncharacterized protein</fullName>
    </submittedName>
</protein>
<name>A0AA42H7M1_9HYPH</name>
<comment type="caution">
    <text evidence="1">The sequence shown here is derived from an EMBL/GenBank/DDBJ whole genome shotgun (WGS) entry which is preliminary data.</text>
</comment>
<sequence length="147" mass="16864">MSKRIFIGKHSSPQTGERMLFRMTPPGYDADNLTHPAVFSSDNDYLKLHATFNFGLERYSQDGKNYYRGDVGFPDLGYVPVTFISVSYLDRIFFPNDRADKTTEMNDYFQFAVSSDHLWITSSGGTGSSYDFKCRALVFKNRLDQSF</sequence>
<evidence type="ECO:0000313" key="1">
    <source>
        <dbReference type="EMBL" id="MDH0127078.1"/>
    </source>
</evidence>
<gene>
    <name evidence="1" type="ORF">N7376_24220</name>
</gene>
<proteinExistence type="predicted"/>
<evidence type="ECO:0000313" key="2">
    <source>
        <dbReference type="Proteomes" id="UP001158087"/>
    </source>
</evidence>
<reference evidence="1" key="1">
    <citation type="submission" date="2022-09" db="EMBL/GenBank/DDBJ databases">
        <title>Intensive care unit water sources are persistently colonized with multi-drug resistant bacteria and are the site of extensive horizontal gene transfer of antibiotic resistance genes.</title>
        <authorList>
            <person name="Diorio-Toth L."/>
        </authorList>
    </citation>
    <scope>NUCLEOTIDE SEQUENCE</scope>
    <source>
        <strain evidence="1">GD04153</strain>
    </source>
</reference>